<dbReference type="Proteomes" id="UP001359886">
    <property type="component" value="Unassembled WGS sequence"/>
</dbReference>
<dbReference type="AlphaFoldDB" id="A0AAW9RAY2"/>
<reference evidence="2 3" key="1">
    <citation type="submission" date="2024-02" db="EMBL/GenBank/DDBJ databases">
        <title>A novel Wenzhouxiangellaceae bacterium, isolated from coastal sediments.</title>
        <authorList>
            <person name="Du Z.-J."/>
            <person name="Ye Y.-Q."/>
            <person name="Zhang X.-Y."/>
        </authorList>
    </citation>
    <scope>NUCLEOTIDE SEQUENCE [LARGE SCALE GENOMIC DNA]</scope>
    <source>
        <strain evidence="2 3">CH-27</strain>
    </source>
</reference>
<organism evidence="2 3">
    <name type="scientific">Elongatibacter sediminis</name>
    <dbReference type="NCBI Taxonomy" id="3119006"/>
    <lineage>
        <taxon>Bacteria</taxon>
        <taxon>Pseudomonadati</taxon>
        <taxon>Pseudomonadota</taxon>
        <taxon>Gammaproteobacteria</taxon>
        <taxon>Chromatiales</taxon>
        <taxon>Wenzhouxiangellaceae</taxon>
        <taxon>Elongatibacter</taxon>
    </lineage>
</organism>
<protein>
    <submittedName>
        <fullName evidence="2">Uncharacterized protein</fullName>
    </submittedName>
</protein>
<evidence type="ECO:0000313" key="3">
    <source>
        <dbReference type="Proteomes" id="UP001359886"/>
    </source>
</evidence>
<feature type="transmembrane region" description="Helical" evidence="1">
    <location>
        <begin position="143"/>
        <end position="160"/>
    </location>
</feature>
<evidence type="ECO:0000313" key="2">
    <source>
        <dbReference type="EMBL" id="MEJ8568945.1"/>
    </source>
</evidence>
<proteinExistence type="predicted"/>
<comment type="caution">
    <text evidence="2">The sequence shown here is derived from an EMBL/GenBank/DDBJ whole genome shotgun (WGS) entry which is preliminary data.</text>
</comment>
<keyword evidence="3" id="KW-1185">Reference proteome</keyword>
<sequence>MPTMRAYPRFLRLTAAVLLLLLYAIPVDLVAQSGTPSGETAEILVYKKWIGASGNEEAVEAHLLCENDVRLPPLRVHRDRPEAWLLSSVPDEGILCSVLEVERDTFVADMEDCRDLLVVPGRGAECTLVNTKVVKRIDMLNRYGLVMMIAVMLGAGLAAVHRHTRL</sequence>
<evidence type="ECO:0000256" key="1">
    <source>
        <dbReference type="SAM" id="Phobius"/>
    </source>
</evidence>
<keyword evidence="1" id="KW-1133">Transmembrane helix</keyword>
<dbReference type="EMBL" id="JAZHOG010000010">
    <property type="protein sequence ID" value="MEJ8568945.1"/>
    <property type="molecule type" value="Genomic_DNA"/>
</dbReference>
<keyword evidence="1" id="KW-0472">Membrane</keyword>
<name>A0AAW9RAY2_9GAMM</name>
<gene>
    <name evidence="2" type="ORF">V3330_15030</name>
</gene>
<accession>A0AAW9RAY2</accession>
<keyword evidence="1" id="KW-0812">Transmembrane</keyword>